<name>A0A812TFH0_9DINO</name>
<evidence type="ECO:0000313" key="1">
    <source>
        <dbReference type="EMBL" id="CAE7530733.1"/>
    </source>
</evidence>
<comment type="caution">
    <text evidence="1">The sequence shown here is derived from an EMBL/GenBank/DDBJ whole genome shotgun (WGS) entry which is preliminary data.</text>
</comment>
<accession>A0A812TFH0</accession>
<dbReference type="OrthoDB" id="420223at2759"/>
<dbReference type="AlphaFoldDB" id="A0A812TFH0"/>
<dbReference type="EMBL" id="CAJNDS010002574">
    <property type="protein sequence ID" value="CAE7530733.1"/>
    <property type="molecule type" value="Genomic_DNA"/>
</dbReference>
<gene>
    <name evidence="1" type="primary">cysK</name>
    <name evidence="1" type="ORF">SNAT2548_LOCUS29730</name>
</gene>
<dbReference type="SUPFAM" id="SSF53335">
    <property type="entry name" value="S-adenosyl-L-methionine-dependent methyltransferases"/>
    <property type="match status" value="1"/>
</dbReference>
<dbReference type="InterPro" id="IPR029063">
    <property type="entry name" value="SAM-dependent_MTases_sf"/>
</dbReference>
<sequence>MLGPRPKFRSLKTSQCSSLGVGLTCLVLMRKGLDVTCTDVDNLALEVAARNTQLLAQDTGGRAMGYGSLTVLRFNYTTDPRTWRQQGVFPPYDILVMASAPQGELKKHLGEFARLFRRLGRPGSRVFLEDQGHRKATRAAPADGEALQGFAEEGIHLVDILDPFDRGLWPLPRGRIYSLLLQ</sequence>
<organism evidence="1 2">
    <name type="scientific">Symbiodinium natans</name>
    <dbReference type="NCBI Taxonomy" id="878477"/>
    <lineage>
        <taxon>Eukaryota</taxon>
        <taxon>Sar</taxon>
        <taxon>Alveolata</taxon>
        <taxon>Dinophyceae</taxon>
        <taxon>Suessiales</taxon>
        <taxon>Symbiodiniaceae</taxon>
        <taxon>Symbiodinium</taxon>
    </lineage>
</organism>
<dbReference type="Gene3D" id="3.40.50.150">
    <property type="entry name" value="Vaccinia Virus protein VP39"/>
    <property type="match status" value="1"/>
</dbReference>
<evidence type="ECO:0000313" key="2">
    <source>
        <dbReference type="Proteomes" id="UP000604046"/>
    </source>
</evidence>
<reference evidence="1" key="1">
    <citation type="submission" date="2021-02" db="EMBL/GenBank/DDBJ databases">
        <authorList>
            <person name="Dougan E. K."/>
            <person name="Rhodes N."/>
            <person name="Thang M."/>
            <person name="Chan C."/>
        </authorList>
    </citation>
    <scope>NUCLEOTIDE SEQUENCE</scope>
</reference>
<dbReference type="Proteomes" id="UP000604046">
    <property type="component" value="Unassembled WGS sequence"/>
</dbReference>
<protein>
    <submittedName>
        <fullName evidence="1">CysK protein</fullName>
    </submittedName>
</protein>
<proteinExistence type="predicted"/>
<keyword evidence="2" id="KW-1185">Reference proteome</keyword>